<feature type="compositionally biased region" description="Polar residues" evidence="9">
    <location>
        <begin position="190"/>
        <end position="201"/>
    </location>
</feature>
<feature type="compositionally biased region" description="Low complexity" evidence="9">
    <location>
        <begin position="62"/>
        <end position="90"/>
    </location>
</feature>
<dbReference type="InterPro" id="IPR004821">
    <property type="entry name" value="Cyt_trans-like"/>
</dbReference>
<dbReference type="PANTHER" id="PTHR10739">
    <property type="entry name" value="CYTIDYLYLTRANSFERASE"/>
    <property type="match status" value="1"/>
</dbReference>
<evidence type="ECO:0000256" key="6">
    <source>
        <dbReference type="ARBA" id="ARBA00023209"/>
    </source>
</evidence>
<dbReference type="EMBL" id="JH930475">
    <property type="protein sequence ID" value="EKM52555.1"/>
    <property type="molecule type" value="Genomic_DNA"/>
</dbReference>
<dbReference type="CDD" id="cd02174">
    <property type="entry name" value="CCT"/>
    <property type="match status" value="1"/>
</dbReference>
<keyword evidence="5" id="KW-0443">Lipid metabolism</keyword>
<dbReference type="AlphaFoldDB" id="K5W0C9"/>
<dbReference type="NCBIfam" id="TIGR00125">
    <property type="entry name" value="cyt_tran_rel"/>
    <property type="match status" value="1"/>
</dbReference>
<feature type="compositionally biased region" description="Polar residues" evidence="9">
    <location>
        <begin position="119"/>
        <end position="130"/>
    </location>
</feature>
<evidence type="ECO:0000256" key="8">
    <source>
        <dbReference type="ARBA" id="ARBA00026101"/>
    </source>
</evidence>
<evidence type="ECO:0000256" key="1">
    <source>
        <dbReference type="ARBA" id="ARBA00010101"/>
    </source>
</evidence>
<feature type="compositionally biased region" description="Basic and acidic residues" evidence="9">
    <location>
        <begin position="439"/>
        <end position="454"/>
    </location>
</feature>
<dbReference type="GO" id="GO:0031210">
    <property type="term" value="F:phosphatidylcholine binding"/>
    <property type="evidence" value="ECO:0007669"/>
    <property type="project" value="TreeGrafter"/>
</dbReference>
<keyword evidence="12" id="KW-1185">Reference proteome</keyword>
<organism evidence="11 12">
    <name type="scientific">Phanerochaete carnosa (strain HHB-10118-sp)</name>
    <name type="common">White-rot fungus</name>
    <name type="synonym">Peniophora carnosa</name>
    <dbReference type="NCBI Taxonomy" id="650164"/>
    <lineage>
        <taxon>Eukaryota</taxon>
        <taxon>Fungi</taxon>
        <taxon>Dikarya</taxon>
        <taxon>Basidiomycota</taxon>
        <taxon>Agaricomycotina</taxon>
        <taxon>Agaricomycetes</taxon>
        <taxon>Polyporales</taxon>
        <taxon>Phanerochaetaceae</taxon>
        <taxon>Phanerochaete</taxon>
    </lineage>
</organism>
<feature type="region of interest" description="Disordered" evidence="9">
    <location>
        <begin position="415"/>
        <end position="454"/>
    </location>
</feature>
<feature type="region of interest" description="Disordered" evidence="9">
    <location>
        <begin position="144"/>
        <end position="203"/>
    </location>
</feature>
<feature type="compositionally biased region" description="Basic residues" evidence="9">
    <location>
        <begin position="22"/>
        <end position="34"/>
    </location>
</feature>
<feature type="compositionally biased region" description="Polar residues" evidence="9">
    <location>
        <begin position="144"/>
        <end position="168"/>
    </location>
</feature>
<feature type="compositionally biased region" description="Low complexity" evidence="9">
    <location>
        <begin position="420"/>
        <end position="438"/>
    </location>
</feature>
<name>K5W0C9_PHACS</name>
<feature type="domain" description="Cytidyltransferase-like" evidence="10">
    <location>
        <begin position="247"/>
        <end position="385"/>
    </location>
</feature>
<dbReference type="InterPro" id="IPR014729">
    <property type="entry name" value="Rossmann-like_a/b/a_fold"/>
</dbReference>
<evidence type="ECO:0000256" key="3">
    <source>
        <dbReference type="ARBA" id="ARBA00022679"/>
    </source>
</evidence>
<dbReference type="InterPro" id="IPR041723">
    <property type="entry name" value="CCT"/>
</dbReference>
<dbReference type="Proteomes" id="UP000008370">
    <property type="component" value="Unassembled WGS sequence"/>
</dbReference>
<keyword evidence="3" id="KW-0808">Transferase</keyword>
<dbReference type="EC" id="2.7.7.15" evidence="8"/>
<evidence type="ECO:0000256" key="4">
    <source>
        <dbReference type="ARBA" id="ARBA00022695"/>
    </source>
</evidence>
<dbReference type="GO" id="GO:0004105">
    <property type="term" value="F:choline-phosphate cytidylyltransferase activity"/>
    <property type="evidence" value="ECO:0007669"/>
    <property type="project" value="UniProtKB-EC"/>
</dbReference>
<gene>
    <name evidence="11" type="ORF">PHACADRAFT_261055</name>
</gene>
<dbReference type="KEGG" id="pco:PHACADRAFT_261055"/>
<protein>
    <recommendedName>
        <fullName evidence="8">choline-phosphate cytidylyltransferase</fullName>
        <ecNumber evidence="8">2.7.7.15</ecNumber>
    </recommendedName>
</protein>
<dbReference type="Pfam" id="PF01467">
    <property type="entry name" value="CTP_transf_like"/>
    <property type="match status" value="1"/>
</dbReference>
<dbReference type="RefSeq" id="XP_007398898.1">
    <property type="nucleotide sequence ID" value="XM_007398836.1"/>
</dbReference>
<dbReference type="SUPFAM" id="SSF52374">
    <property type="entry name" value="Nucleotidylyl transferase"/>
    <property type="match status" value="1"/>
</dbReference>
<dbReference type="GO" id="GO:0005635">
    <property type="term" value="C:nuclear envelope"/>
    <property type="evidence" value="ECO:0007669"/>
    <property type="project" value="TreeGrafter"/>
</dbReference>
<keyword evidence="4" id="KW-0548">Nucleotidyltransferase</keyword>
<evidence type="ECO:0000256" key="7">
    <source>
        <dbReference type="ARBA" id="ARBA00023264"/>
    </source>
</evidence>
<dbReference type="PANTHER" id="PTHR10739:SF13">
    <property type="entry name" value="CHOLINE-PHOSPHATE CYTIDYLYLTRANSFERASE"/>
    <property type="match status" value="1"/>
</dbReference>
<dbReference type="GeneID" id="18917878"/>
<keyword evidence="6" id="KW-0594">Phospholipid biosynthesis</keyword>
<evidence type="ECO:0000313" key="12">
    <source>
        <dbReference type="Proteomes" id="UP000008370"/>
    </source>
</evidence>
<evidence type="ECO:0000313" key="11">
    <source>
        <dbReference type="EMBL" id="EKM52555.1"/>
    </source>
</evidence>
<evidence type="ECO:0000256" key="5">
    <source>
        <dbReference type="ARBA" id="ARBA00023098"/>
    </source>
</evidence>
<accession>K5W0C9</accession>
<dbReference type="HOGENOM" id="CLU_037448_0_0_1"/>
<keyword evidence="2" id="KW-0444">Lipid biosynthesis</keyword>
<dbReference type="InParanoid" id="K5W0C9"/>
<feature type="region of interest" description="Disordered" evidence="9">
    <location>
        <begin position="1"/>
        <end position="130"/>
    </location>
</feature>
<feature type="compositionally biased region" description="Low complexity" evidence="9">
    <location>
        <begin position="1"/>
        <end position="14"/>
    </location>
</feature>
<evidence type="ECO:0000256" key="9">
    <source>
        <dbReference type="SAM" id="MobiDB-lite"/>
    </source>
</evidence>
<comment type="similarity">
    <text evidence="1">Belongs to the cytidylyltransferase family.</text>
</comment>
<evidence type="ECO:0000259" key="10">
    <source>
        <dbReference type="Pfam" id="PF01467"/>
    </source>
</evidence>
<dbReference type="STRING" id="650164.K5W0C9"/>
<dbReference type="InterPro" id="IPR045049">
    <property type="entry name" value="Pcy1-like"/>
</dbReference>
<dbReference type="Gene3D" id="3.40.50.620">
    <property type="entry name" value="HUPs"/>
    <property type="match status" value="1"/>
</dbReference>
<sequence length="454" mass="49084">MEPPIATTTTAPGTKLSQSRSLHVKRSFGSKHPMHANLAHGRSVDSPAYDASEEDNDPLTDSSASAASVHASSAHPSSNSRSRSATNKSNAARRHALASALIESDEGVDSPTYDGDIESCTTAGPETPYTSSLVNRREHYASSVASTLSPASPTGPSFANGSANAPQSTPSPPTLHRPTPSHPSRPTEPSPASSSYLSNPLSFDPAKLSPEDIQAWFRQTIDGPGCKVGDKYYKINEPAHRRPVRVYADGVYDLFHFGHALQLRQAKLAFPAVSPENREGEWTPGVYLLAGVNSDEQCESNKSRTVMSHAERCEAVRHCRWVDEVVPEAPWVIGADFLEKYNIDYVAHDVDPYGSAGHDDVYAFCKMQGRFLPTRRTPGISTSDLLARLVSGYRHRVFDKKLAKMGMHALMAEGSDWDESANPSASPSRAATRPGSPSAEKHAEQHTEEGKQEG</sequence>
<evidence type="ECO:0000256" key="2">
    <source>
        <dbReference type="ARBA" id="ARBA00022516"/>
    </source>
</evidence>
<dbReference type="OrthoDB" id="17102at2759"/>
<reference evidence="11 12" key="1">
    <citation type="journal article" date="2012" name="BMC Genomics">
        <title>Comparative genomics of the white-rot fungi, Phanerochaete carnosa and P. chrysosporium, to elucidate the genetic basis of the distinct wood types they colonize.</title>
        <authorList>
            <person name="Suzuki H."/>
            <person name="MacDonald J."/>
            <person name="Syed K."/>
            <person name="Salamov A."/>
            <person name="Hori C."/>
            <person name="Aerts A."/>
            <person name="Henrissat B."/>
            <person name="Wiebenga A."/>
            <person name="vanKuyk P.A."/>
            <person name="Barry K."/>
            <person name="Lindquist E."/>
            <person name="LaButti K."/>
            <person name="Lapidus A."/>
            <person name="Lucas S."/>
            <person name="Coutinho P."/>
            <person name="Gong Y."/>
            <person name="Samejima M."/>
            <person name="Mahadevan R."/>
            <person name="Abou-Zaid M."/>
            <person name="de Vries R.P."/>
            <person name="Igarashi K."/>
            <person name="Yadav J.S."/>
            <person name="Grigoriev I.V."/>
            <person name="Master E.R."/>
        </authorList>
    </citation>
    <scope>NUCLEOTIDE SEQUENCE [LARGE SCALE GENOMIC DNA]</scope>
    <source>
        <strain evidence="11 12">HHB-10118-sp</strain>
    </source>
</reference>
<keyword evidence="7" id="KW-1208">Phospholipid metabolism</keyword>
<proteinExistence type="inferred from homology"/>
<feature type="compositionally biased region" description="Pro residues" evidence="9">
    <location>
        <begin position="169"/>
        <end position="189"/>
    </location>
</feature>